<feature type="transmembrane region" description="Helical" evidence="1">
    <location>
        <begin position="81"/>
        <end position="99"/>
    </location>
</feature>
<sequence>MDQNAEQLPASEPRSDAFDDNLPTAQELLDRLNAIDLTQLDVELVASELLGPWKWARVLAMPIGALLLFLLTWLGSYFTHVLISFTVAAILVLLIGKWLDRYERSLKLQARKVVEGRIAEIEGTDGLLLYFQDFLPKRYKPLIKALQKGHYYYIPQYIEAVELLRKQLDPVKFQTWWLIKRDSLKTLGKPLRYYTSRAERLKLLSDEDLQTLLEHAKEHDILNLLLLTHDEALARRVLNLLSVMIANQVKNDLYSVQKLDDETAKLSVERILELGKKLARKGQLSVEPDFFA</sequence>
<name>A0A1N6G5W8_9GAMM</name>
<feature type="transmembrane region" description="Helical" evidence="1">
    <location>
        <begin position="55"/>
        <end position="75"/>
    </location>
</feature>
<dbReference type="InterPro" id="IPR023087">
    <property type="entry name" value="Flg_Motor_Flig_C"/>
</dbReference>
<evidence type="ECO:0000256" key="1">
    <source>
        <dbReference type="SAM" id="Phobius"/>
    </source>
</evidence>
<evidence type="ECO:0000313" key="4">
    <source>
        <dbReference type="Proteomes" id="UP000198461"/>
    </source>
</evidence>
<accession>A0A1N6G5W8</accession>
<gene>
    <name evidence="3" type="ORF">SAMN05443662_1205</name>
</gene>
<protein>
    <submittedName>
        <fullName evidence="3">FliG C-terminal domain-containing protein</fullName>
    </submittedName>
</protein>
<dbReference type="STRING" id="364032.SAMN05443662_1205"/>
<dbReference type="Pfam" id="PF01706">
    <property type="entry name" value="FliG_C"/>
    <property type="match status" value="1"/>
</dbReference>
<dbReference type="RefSeq" id="WP_074201494.1">
    <property type="nucleotide sequence ID" value="NZ_FSRE01000003.1"/>
</dbReference>
<keyword evidence="1" id="KW-0472">Membrane</keyword>
<dbReference type="AlphaFoldDB" id="A0A1N6G5W8"/>
<feature type="domain" description="Flagellar motor switch protein FliG C-terminal" evidence="2">
    <location>
        <begin position="199"/>
        <end position="285"/>
    </location>
</feature>
<proteinExistence type="predicted"/>
<dbReference type="OrthoDB" id="5612235at2"/>
<dbReference type="EMBL" id="FSRE01000003">
    <property type="protein sequence ID" value="SIO02918.1"/>
    <property type="molecule type" value="Genomic_DNA"/>
</dbReference>
<keyword evidence="1" id="KW-1133">Transmembrane helix</keyword>
<keyword evidence="4" id="KW-1185">Reference proteome</keyword>
<dbReference type="Proteomes" id="UP000198461">
    <property type="component" value="Unassembled WGS sequence"/>
</dbReference>
<dbReference type="Gene3D" id="1.10.220.30">
    <property type="match status" value="1"/>
</dbReference>
<evidence type="ECO:0000313" key="3">
    <source>
        <dbReference type="EMBL" id="SIO02918.1"/>
    </source>
</evidence>
<evidence type="ECO:0000259" key="2">
    <source>
        <dbReference type="Pfam" id="PF01706"/>
    </source>
</evidence>
<dbReference type="SUPFAM" id="SSF48029">
    <property type="entry name" value="FliG"/>
    <property type="match status" value="1"/>
</dbReference>
<keyword evidence="1" id="KW-0812">Transmembrane</keyword>
<reference evidence="3 4" key="1">
    <citation type="submission" date="2016-11" db="EMBL/GenBank/DDBJ databases">
        <authorList>
            <person name="Jaros S."/>
            <person name="Januszkiewicz K."/>
            <person name="Wedrychowicz H."/>
        </authorList>
    </citation>
    <scope>NUCLEOTIDE SEQUENCE [LARGE SCALE GENOMIC DNA]</scope>
    <source>
        <strain evidence="3 4">DSM 17737</strain>
    </source>
</reference>
<dbReference type="InterPro" id="IPR011002">
    <property type="entry name" value="FliG_a-hlx"/>
</dbReference>
<organism evidence="3 4">
    <name type="scientific">Sulfurivirga caldicuralii</name>
    <dbReference type="NCBI Taxonomy" id="364032"/>
    <lineage>
        <taxon>Bacteria</taxon>
        <taxon>Pseudomonadati</taxon>
        <taxon>Pseudomonadota</taxon>
        <taxon>Gammaproteobacteria</taxon>
        <taxon>Thiotrichales</taxon>
        <taxon>Piscirickettsiaceae</taxon>
        <taxon>Sulfurivirga</taxon>
    </lineage>
</organism>